<dbReference type="PANTHER" id="PTHR28113">
    <property type="entry name" value="DASH COMPLEX SUBUNIT DAM1"/>
    <property type="match status" value="1"/>
</dbReference>
<organism evidence="16 17">
    <name type="scientific">Mycena belliarum</name>
    <dbReference type="NCBI Taxonomy" id="1033014"/>
    <lineage>
        <taxon>Eukaryota</taxon>
        <taxon>Fungi</taxon>
        <taxon>Dikarya</taxon>
        <taxon>Basidiomycota</taxon>
        <taxon>Agaricomycotina</taxon>
        <taxon>Agaricomycetes</taxon>
        <taxon>Agaricomycetidae</taxon>
        <taxon>Agaricales</taxon>
        <taxon>Marasmiineae</taxon>
        <taxon>Mycenaceae</taxon>
        <taxon>Mycena</taxon>
    </lineage>
</organism>
<keyword evidence="11" id="KW-0206">Cytoskeleton</keyword>
<evidence type="ECO:0000256" key="2">
    <source>
        <dbReference type="ARBA" id="ARBA00004186"/>
    </source>
</evidence>
<evidence type="ECO:0000256" key="6">
    <source>
        <dbReference type="ARBA" id="ARBA00022454"/>
    </source>
</evidence>
<keyword evidence="7" id="KW-0963">Cytoplasm</keyword>
<dbReference type="AlphaFoldDB" id="A0AAD6XHX0"/>
<evidence type="ECO:0000313" key="17">
    <source>
        <dbReference type="Proteomes" id="UP001222325"/>
    </source>
</evidence>
<dbReference type="EMBL" id="JARJCN010000088">
    <property type="protein sequence ID" value="KAJ7075873.1"/>
    <property type="molecule type" value="Genomic_DNA"/>
</dbReference>
<keyword evidence="6" id="KW-0158">Chromosome</keyword>
<evidence type="ECO:0000256" key="9">
    <source>
        <dbReference type="ARBA" id="ARBA00022829"/>
    </source>
</evidence>
<reference evidence="16" key="1">
    <citation type="submission" date="2023-03" db="EMBL/GenBank/DDBJ databases">
        <title>Massive genome expansion in bonnet fungi (Mycena s.s.) driven by repeated elements and novel gene families across ecological guilds.</title>
        <authorList>
            <consortium name="Lawrence Berkeley National Laboratory"/>
            <person name="Harder C.B."/>
            <person name="Miyauchi S."/>
            <person name="Viragh M."/>
            <person name="Kuo A."/>
            <person name="Thoen E."/>
            <person name="Andreopoulos B."/>
            <person name="Lu D."/>
            <person name="Skrede I."/>
            <person name="Drula E."/>
            <person name="Henrissat B."/>
            <person name="Morin E."/>
            <person name="Kohler A."/>
            <person name="Barry K."/>
            <person name="LaButti K."/>
            <person name="Morin E."/>
            <person name="Salamov A."/>
            <person name="Lipzen A."/>
            <person name="Mereny Z."/>
            <person name="Hegedus B."/>
            <person name="Baldrian P."/>
            <person name="Stursova M."/>
            <person name="Weitz H."/>
            <person name="Taylor A."/>
            <person name="Grigoriev I.V."/>
            <person name="Nagy L.G."/>
            <person name="Martin F."/>
            <person name="Kauserud H."/>
        </authorList>
    </citation>
    <scope>NUCLEOTIDE SEQUENCE</scope>
    <source>
        <strain evidence="16">CBHHK173m</strain>
    </source>
</reference>
<dbReference type="GO" id="GO:0042729">
    <property type="term" value="C:DASH complex"/>
    <property type="evidence" value="ECO:0007669"/>
    <property type="project" value="InterPro"/>
</dbReference>
<dbReference type="PANTHER" id="PTHR28113:SF1">
    <property type="entry name" value="DASH COMPLEX SUBUNIT DAM1"/>
    <property type="match status" value="1"/>
</dbReference>
<dbReference type="GO" id="GO:0044732">
    <property type="term" value="C:mitotic spindle pole body"/>
    <property type="evidence" value="ECO:0007669"/>
    <property type="project" value="TreeGrafter"/>
</dbReference>
<evidence type="ECO:0000256" key="3">
    <source>
        <dbReference type="ARBA" id="ARBA00004629"/>
    </source>
</evidence>
<evidence type="ECO:0000256" key="8">
    <source>
        <dbReference type="ARBA" id="ARBA00022701"/>
    </source>
</evidence>
<evidence type="ECO:0000256" key="14">
    <source>
        <dbReference type="ARBA" id="ARBA00030453"/>
    </source>
</evidence>
<sequence>MRSMPRTPLRRVSQGSLFAVSASDPDAQSSGTGFLDAVIAEFADETETLHANVENMKHLSDSLATFNESFASWLYVMNMNALTTDWLQAPTDASFVLAKRRAGMFVLCRVNPLCVDYTTERDALAAMEEAQRARAAAAAAREAELTKTMEQTELDITYAGLTTTNASVPTARSGTKKKPGKPKLTAKEKKERSIEIEKVISCLPLEFRGSDPNLRRNMEGVIEGLLNAPAHTVKLTDLISPPDLSQARVNKCLIALVNRKVVQKSNNTGTVLYHWQGI</sequence>
<comment type="similarity">
    <text evidence="4">Belongs to the DASH complex DAM1 family.</text>
</comment>
<proteinExistence type="inferred from homology"/>
<comment type="caution">
    <text evidence="16">The sequence shown here is derived from an EMBL/GenBank/DDBJ whole genome shotgun (WGS) entry which is preliminary data.</text>
</comment>
<keyword evidence="8" id="KW-0493">Microtubule</keyword>
<evidence type="ECO:0000256" key="15">
    <source>
        <dbReference type="SAM" id="MobiDB-lite"/>
    </source>
</evidence>
<evidence type="ECO:0000256" key="10">
    <source>
        <dbReference type="ARBA" id="ARBA00022838"/>
    </source>
</evidence>
<comment type="subcellular location">
    <subcellularLocation>
        <location evidence="3">Chromosome</location>
        <location evidence="3">Centromere</location>
        <location evidence="3">Kinetochore</location>
    </subcellularLocation>
    <subcellularLocation>
        <location evidence="2">Cytoplasm</location>
        <location evidence="2">Cytoskeleton</location>
        <location evidence="2">Spindle</location>
    </subcellularLocation>
    <subcellularLocation>
        <location evidence="1">Nucleus</location>
    </subcellularLocation>
</comment>
<feature type="region of interest" description="Disordered" evidence="15">
    <location>
        <begin position="167"/>
        <end position="189"/>
    </location>
</feature>
<evidence type="ECO:0000256" key="5">
    <source>
        <dbReference type="ARBA" id="ARBA00020497"/>
    </source>
</evidence>
<dbReference type="Proteomes" id="UP001222325">
    <property type="component" value="Unassembled WGS sequence"/>
</dbReference>
<dbReference type="GO" id="GO:1990537">
    <property type="term" value="C:mitotic spindle polar microtubule"/>
    <property type="evidence" value="ECO:0007669"/>
    <property type="project" value="TreeGrafter"/>
</dbReference>
<keyword evidence="17" id="KW-1185">Reference proteome</keyword>
<evidence type="ECO:0000256" key="13">
    <source>
        <dbReference type="ARBA" id="ARBA00023328"/>
    </source>
</evidence>
<keyword evidence="9" id="KW-0159">Chromosome partition</keyword>
<evidence type="ECO:0000256" key="4">
    <source>
        <dbReference type="ARBA" id="ARBA00010073"/>
    </source>
</evidence>
<evidence type="ECO:0000256" key="7">
    <source>
        <dbReference type="ARBA" id="ARBA00022490"/>
    </source>
</evidence>
<accession>A0AAD6XHX0</accession>
<gene>
    <name evidence="16" type="ORF">B0H15DRAFT_916512</name>
</gene>
<keyword evidence="10" id="KW-0995">Kinetochore</keyword>
<dbReference type="GO" id="GO:1990758">
    <property type="term" value="P:mitotic sister chromatid biorientation"/>
    <property type="evidence" value="ECO:0007669"/>
    <property type="project" value="TreeGrafter"/>
</dbReference>
<keyword evidence="13" id="KW-0137">Centromere</keyword>
<name>A0AAD6XHX0_9AGAR</name>
<keyword evidence="12" id="KW-0539">Nucleus</keyword>
<dbReference type="InterPro" id="IPR013962">
    <property type="entry name" value="DASH_Dam1"/>
</dbReference>
<evidence type="ECO:0000313" key="16">
    <source>
        <dbReference type="EMBL" id="KAJ7075873.1"/>
    </source>
</evidence>
<protein>
    <recommendedName>
        <fullName evidence="5">DASH complex subunit DAM1</fullName>
    </recommendedName>
    <alternativeName>
        <fullName evidence="14">Outer kinetochore protein DAM1</fullName>
    </alternativeName>
</protein>
<evidence type="ECO:0000256" key="11">
    <source>
        <dbReference type="ARBA" id="ARBA00023212"/>
    </source>
</evidence>
<dbReference type="Pfam" id="PF08653">
    <property type="entry name" value="DASH_Dam1"/>
    <property type="match status" value="1"/>
</dbReference>
<evidence type="ECO:0000256" key="12">
    <source>
        <dbReference type="ARBA" id="ARBA00023242"/>
    </source>
</evidence>
<evidence type="ECO:0000256" key="1">
    <source>
        <dbReference type="ARBA" id="ARBA00004123"/>
    </source>
</evidence>